<evidence type="ECO:0000256" key="1">
    <source>
        <dbReference type="ARBA" id="ARBA00007843"/>
    </source>
</evidence>
<dbReference type="SMART" id="SM00554">
    <property type="entry name" value="FAS1"/>
    <property type="match status" value="1"/>
</dbReference>
<name>A0AAD7KUQ2_QUISA</name>
<dbReference type="Proteomes" id="UP001163823">
    <property type="component" value="Chromosome 13"/>
</dbReference>
<sequence>MGFPYLFILFFLFRVTESQSTVHAFNRTDLHAAIVDMRSKAYYGFAILLQMMNETSQANWDLTFFMPNDRDLSKLSLSADHIEDFLLRHSIPMPLNFNDLAHFPTGTFVPSGIPNRMIRIYNRGRGYFFVNNAQVTAPNICLNSLIKCHGIDAVIEYDNVPHSENVDMHPAVATEPVNKSGADL</sequence>
<evidence type="ECO:0000259" key="3">
    <source>
        <dbReference type="SMART" id="SM00554"/>
    </source>
</evidence>
<feature type="chain" id="PRO_5042291706" evidence="2">
    <location>
        <begin position="19"/>
        <end position="184"/>
    </location>
</feature>
<dbReference type="AlphaFoldDB" id="A0AAD7KUQ2"/>
<organism evidence="4 5">
    <name type="scientific">Quillaja saponaria</name>
    <name type="common">Soap bark tree</name>
    <dbReference type="NCBI Taxonomy" id="32244"/>
    <lineage>
        <taxon>Eukaryota</taxon>
        <taxon>Viridiplantae</taxon>
        <taxon>Streptophyta</taxon>
        <taxon>Embryophyta</taxon>
        <taxon>Tracheophyta</taxon>
        <taxon>Spermatophyta</taxon>
        <taxon>Magnoliopsida</taxon>
        <taxon>eudicotyledons</taxon>
        <taxon>Gunneridae</taxon>
        <taxon>Pentapetalae</taxon>
        <taxon>rosids</taxon>
        <taxon>fabids</taxon>
        <taxon>Fabales</taxon>
        <taxon>Quillajaceae</taxon>
        <taxon>Quillaja</taxon>
    </lineage>
</organism>
<protein>
    <submittedName>
        <fullName evidence="4">FAS1 domain</fullName>
    </submittedName>
</protein>
<evidence type="ECO:0000256" key="2">
    <source>
        <dbReference type="SAM" id="SignalP"/>
    </source>
</evidence>
<feature type="signal peptide" evidence="2">
    <location>
        <begin position="1"/>
        <end position="18"/>
    </location>
</feature>
<evidence type="ECO:0000313" key="5">
    <source>
        <dbReference type="Proteomes" id="UP001163823"/>
    </source>
</evidence>
<dbReference type="InterPro" id="IPR000782">
    <property type="entry name" value="FAS1_domain"/>
</dbReference>
<accession>A0AAD7KUQ2</accession>
<dbReference type="InterPro" id="IPR036378">
    <property type="entry name" value="FAS1_dom_sf"/>
</dbReference>
<dbReference type="PANTHER" id="PTHR36069:SF3">
    <property type="entry name" value="FAS1 DOMAIN-CONTAINING PROTEIN"/>
    <property type="match status" value="1"/>
</dbReference>
<keyword evidence="5" id="KW-1185">Reference proteome</keyword>
<comment type="similarity">
    <text evidence="1">Belongs to the fasciclin-like AGP family.</text>
</comment>
<dbReference type="EMBL" id="JARAOO010000013">
    <property type="protein sequence ID" value="KAJ7946404.1"/>
    <property type="molecule type" value="Genomic_DNA"/>
</dbReference>
<gene>
    <name evidence="4" type="ORF">O6P43_031342</name>
</gene>
<dbReference type="KEGG" id="qsa:O6P43_031342"/>
<dbReference type="SUPFAM" id="SSF82153">
    <property type="entry name" value="FAS1 domain"/>
    <property type="match status" value="1"/>
</dbReference>
<dbReference type="Pfam" id="PF02469">
    <property type="entry name" value="Fasciclin"/>
    <property type="match status" value="1"/>
</dbReference>
<keyword evidence="2" id="KW-0732">Signal</keyword>
<dbReference type="InterPro" id="IPR053339">
    <property type="entry name" value="FAS1_domain_protein"/>
</dbReference>
<evidence type="ECO:0000313" key="4">
    <source>
        <dbReference type="EMBL" id="KAJ7946404.1"/>
    </source>
</evidence>
<feature type="domain" description="FAS1" evidence="3">
    <location>
        <begin position="63"/>
        <end position="158"/>
    </location>
</feature>
<reference evidence="4" key="1">
    <citation type="journal article" date="2023" name="Science">
        <title>Elucidation of the pathway for biosynthesis of saponin adjuvants from the soapbark tree.</title>
        <authorList>
            <person name="Reed J."/>
            <person name="Orme A."/>
            <person name="El-Demerdash A."/>
            <person name="Owen C."/>
            <person name="Martin L.B.B."/>
            <person name="Misra R.C."/>
            <person name="Kikuchi S."/>
            <person name="Rejzek M."/>
            <person name="Martin A.C."/>
            <person name="Harkess A."/>
            <person name="Leebens-Mack J."/>
            <person name="Louveau T."/>
            <person name="Stephenson M.J."/>
            <person name="Osbourn A."/>
        </authorList>
    </citation>
    <scope>NUCLEOTIDE SEQUENCE</scope>
    <source>
        <strain evidence="4">S10</strain>
    </source>
</reference>
<dbReference type="Gene3D" id="2.30.180.10">
    <property type="entry name" value="FAS1 domain"/>
    <property type="match status" value="1"/>
</dbReference>
<dbReference type="PANTHER" id="PTHR36069">
    <property type="entry name" value="EXPRESSED PROTEIN-RELATED"/>
    <property type="match status" value="1"/>
</dbReference>
<proteinExistence type="inferred from homology"/>
<comment type="caution">
    <text evidence="4">The sequence shown here is derived from an EMBL/GenBank/DDBJ whole genome shotgun (WGS) entry which is preliminary data.</text>
</comment>